<dbReference type="InterPro" id="IPR015882">
    <property type="entry name" value="HEX_bac_N"/>
</dbReference>
<dbReference type="InterPro" id="IPR013320">
    <property type="entry name" value="ConA-like_dom_sf"/>
</dbReference>
<dbReference type="Gene3D" id="2.60.120.200">
    <property type="match status" value="1"/>
</dbReference>
<dbReference type="Pfam" id="PF02838">
    <property type="entry name" value="Glyco_hydro_20b"/>
    <property type="match status" value="1"/>
</dbReference>
<name>A0A9N9UVY2_9HYPO</name>
<dbReference type="GO" id="GO:0004563">
    <property type="term" value="F:beta-N-acetylhexosaminidase activity"/>
    <property type="evidence" value="ECO:0007669"/>
    <property type="project" value="UniProtKB-EC"/>
</dbReference>
<evidence type="ECO:0000313" key="9">
    <source>
        <dbReference type="EMBL" id="CAH0003798.1"/>
    </source>
</evidence>
<keyword evidence="4" id="KW-0378">Hydrolase</keyword>
<dbReference type="SUPFAM" id="SSF51445">
    <property type="entry name" value="(Trans)glycosidases"/>
    <property type="match status" value="1"/>
</dbReference>
<feature type="domain" description="Glycoside hydrolase family 20 catalytic" evidence="7">
    <location>
        <begin position="177"/>
        <end position="498"/>
    </location>
</feature>
<dbReference type="AlphaFoldDB" id="A0A9N9UVY2"/>
<keyword evidence="5" id="KW-0326">Glycosidase</keyword>
<dbReference type="CDD" id="cd06564">
    <property type="entry name" value="GH20_DspB_LnbB-like"/>
    <property type="match status" value="1"/>
</dbReference>
<dbReference type="EC" id="3.2.1.52" evidence="3"/>
<dbReference type="Pfam" id="PF00728">
    <property type="entry name" value="Glyco_hydro_20"/>
    <property type="match status" value="1"/>
</dbReference>
<evidence type="ECO:0000259" key="7">
    <source>
        <dbReference type="Pfam" id="PF00728"/>
    </source>
</evidence>
<dbReference type="SUPFAM" id="SSF49899">
    <property type="entry name" value="Concanavalin A-like lectins/glucanases"/>
    <property type="match status" value="1"/>
</dbReference>
<dbReference type="OrthoDB" id="428480at2759"/>
<accession>A0A9N9UVY2</accession>
<evidence type="ECO:0000256" key="1">
    <source>
        <dbReference type="ARBA" id="ARBA00001231"/>
    </source>
</evidence>
<feature type="non-terminal residue" evidence="9">
    <location>
        <position position="1"/>
    </location>
</feature>
<evidence type="ECO:0000256" key="4">
    <source>
        <dbReference type="ARBA" id="ARBA00022801"/>
    </source>
</evidence>
<comment type="caution">
    <text evidence="9">The sequence shown here is derived from an EMBL/GenBank/DDBJ whole genome shotgun (WGS) entry which is preliminary data.</text>
</comment>
<dbReference type="Gene3D" id="3.20.20.80">
    <property type="entry name" value="Glycosidases"/>
    <property type="match status" value="1"/>
</dbReference>
<protein>
    <recommendedName>
        <fullName evidence="3">beta-N-acetylhexosaminidase</fullName>
        <ecNumber evidence="3">3.2.1.52</ecNumber>
    </recommendedName>
</protein>
<keyword evidence="10" id="KW-1185">Reference proteome</keyword>
<dbReference type="Gene3D" id="3.30.379.10">
    <property type="entry name" value="Chitobiase/beta-hexosaminidase domain 2-like"/>
    <property type="match status" value="1"/>
</dbReference>
<dbReference type="InterPro" id="IPR015883">
    <property type="entry name" value="Glyco_hydro_20_cat"/>
</dbReference>
<proteinExistence type="inferred from homology"/>
<organism evidence="9 10">
    <name type="scientific">Clonostachys byssicola</name>
    <dbReference type="NCBI Taxonomy" id="160290"/>
    <lineage>
        <taxon>Eukaryota</taxon>
        <taxon>Fungi</taxon>
        <taxon>Dikarya</taxon>
        <taxon>Ascomycota</taxon>
        <taxon>Pezizomycotina</taxon>
        <taxon>Sordariomycetes</taxon>
        <taxon>Hypocreomycetidae</taxon>
        <taxon>Hypocreales</taxon>
        <taxon>Bionectriaceae</taxon>
        <taxon>Clonostachys</taxon>
    </lineage>
</organism>
<gene>
    <name evidence="9" type="ORF">CBYS24578_00009813</name>
</gene>
<evidence type="ECO:0000256" key="6">
    <source>
        <dbReference type="PIRSR" id="PIRSR625705-1"/>
    </source>
</evidence>
<feature type="active site" description="Proton donor" evidence="6">
    <location>
        <position position="336"/>
    </location>
</feature>
<dbReference type="GO" id="GO:0005975">
    <property type="term" value="P:carbohydrate metabolic process"/>
    <property type="evidence" value="ECO:0007669"/>
    <property type="project" value="InterPro"/>
</dbReference>
<evidence type="ECO:0000313" key="10">
    <source>
        <dbReference type="Proteomes" id="UP000754883"/>
    </source>
</evidence>
<evidence type="ECO:0000256" key="2">
    <source>
        <dbReference type="ARBA" id="ARBA00006285"/>
    </source>
</evidence>
<sequence>SATTLYTTSLEQVNNANDHNIESVRLATIPAIQFQGEGRGCFAARDIESIIIDSKFACSRDEDGHTLIPPTLAQFAETFQNDAVTALGIRPRLFRGTDALEKSIFITLSKNITYSDAAGRSSSEGYMIKVDENGVTIAAASPLGAWWGTRTLLQVMATSNGCFPYGRATDSPGWTERGVMLDVGRHYYPPDFLIEMCSFLSYFKQNVFHLHLSDNLFVNHELQTEKDMWELYSGFRLSSTEPNVAGLASPANESYTRLQFEEIQQRCAQRGVTIILEINSPAHALAIAKWKPEIALEGDPTMLNISHPETLPTVKSIWQTFIPWFHSKTVHLGADEYSDKLVAEYSRYVDELVAFVSSSGKNARIWGTFPARQGGNYTKDVDIQHWAPYEDNPYFDFIKNGYKVLNSDFAFYINTKWHGYFPQTLNSTLIFNGDPNGGPYRPYIFDTRNATNNPPSDEPAVLGHIAAQWSDYGPSASTYLEAYYSWRDYLPALADKAWGGDLSEKEYESIVDELIISAPGQNLDRRIQSETDVIFDYHFDAVPGHQNQSQAASEIILDRSGNGHDATNRGCIVNQSAIHFSNGCFLETPLSSKGRNYSLSFWIKPENSAGPAMLFSGSDSALYSGYGNASNITLVSGTQPYFLNYTLPVGKWSHVVLSGHGKRTFFTVSEERSSHRTMEVLVKVEPNGVPGSNGVMSIWMPIALEAPLKWIGDGFNGLMRNISLVNGSNR</sequence>
<reference evidence="9" key="1">
    <citation type="submission" date="2021-10" db="EMBL/GenBank/DDBJ databases">
        <authorList>
            <person name="Piombo E."/>
        </authorList>
    </citation>
    <scope>NUCLEOTIDE SEQUENCE</scope>
</reference>
<feature type="domain" description="Beta-hexosaminidase bacterial type N-terminal" evidence="8">
    <location>
        <begin position="71"/>
        <end position="170"/>
    </location>
</feature>
<dbReference type="InterPro" id="IPR017853">
    <property type="entry name" value="GH"/>
</dbReference>
<dbReference type="PANTHER" id="PTHR43678">
    <property type="entry name" value="PUTATIVE (AFU_ORTHOLOGUE AFUA_2G00640)-RELATED"/>
    <property type="match status" value="1"/>
</dbReference>
<comment type="catalytic activity">
    <reaction evidence="1">
        <text>Hydrolysis of terminal non-reducing N-acetyl-D-hexosamine residues in N-acetyl-beta-D-hexosaminides.</text>
        <dbReference type="EC" id="3.2.1.52"/>
    </reaction>
</comment>
<evidence type="ECO:0000256" key="3">
    <source>
        <dbReference type="ARBA" id="ARBA00012663"/>
    </source>
</evidence>
<comment type="similarity">
    <text evidence="2">Belongs to the glycosyl hydrolase 20 family.</text>
</comment>
<dbReference type="EMBL" id="CABFNO020001565">
    <property type="protein sequence ID" value="CAH0003798.1"/>
    <property type="molecule type" value="Genomic_DNA"/>
</dbReference>
<dbReference type="InterPro" id="IPR025705">
    <property type="entry name" value="Beta_hexosaminidase_sua/sub"/>
</dbReference>
<dbReference type="PANTHER" id="PTHR43678:SF1">
    <property type="entry name" value="BETA-N-ACETYLHEXOSAMINIDASE"/>
    <property type="match status" value="1"/>
</dbReference>
<dbReference type="InterPro" id="IPR052764">
    <property type="entry name" value="GH20_Enzymes"/>
</dbReference>
<dbReference type="InterPro" id="IPR029018">
    <property type="entry name" value="Hex-like_dom2"/>
</dbReference>
<dbReference type="SUPFAM" id="SSF55545">
    <property type="entry name" value="beta-N-acetylhexosaminidase-like domain"/>
    <property type="match status" value="1"/>
</dbReference>
<dbReference type="Proteomes" id="UP000754883">
    <property type="component" value="Unassembled WGS sequence"/>
</dbReference>
<evidence type="ECO:0000256" key="5">
    <source>
        <dbReference type="ARBA" id="ARBA00023295"/>
    </source>
</evidence>
<evidence type="ECO:0000259" key="8">
    <source>
        <dbReference type="Pfam" id="PF02838"/>
    </source>
</evidence>
<dbReference type="PRINTS" id="PR00738">
    <property type="entry name" value="GLHYDRLASE20"/>
</dbReference>